<dbReference type="Gene3D" id="2.60.40.10">
    <property type="entry name" value="Immunoglobulins"/>
    <property type="match status" value="7"/>
</dbReference>
<dbReference type="InterPro" id="IPR011081">
    <property type="entry name" value="Big_4"/>
</dbReference>
<feature type="domain" description="Bacterial Ig-like" evidence="2">
    <location>
        <begin position="1198"/>
        <end position="1279"/>
    </location>
</feature>
<dbReference type="RefSeq" id="WP_106932120.1">
    <property type="nucleotide sequence ID" value="NZ_PYFT01000001.1"/>
</dbReference>
<dbReference type="Pfam" id="PF07532">
    <property type="entry name" value="Big_4"/>
    <property type="match status" value="1"/>
</dbReference>
<dbReference type="Pfam" id="PF19081">
    <property type="entry name" value="Ig_7"/>
    <property type="match status" value="1"/>
</dbReference>
<feature type="domain" description="Bacterial Ig-like" evidence="2">
    <location>
        <begin position="821"/>
        <end position="899"/>
    </location>
</feature>
<reference evidence="4 5" key="1">
    <citation type="submission" date="2018-03" db="EMBL/GenBank/DDBJ databases">
        <title>Adhaeribacter sp. HMF7605 Genome sequencing and assembly.</title>
        <authorList>
            <person name="Kang H."/>
            <person name="Kang J."/>
            <person name="Cha I."/>
            <person name="Kim H."/>
            <person name="Joh K."/>
        </authorList>
    </citation>
    <scope>NUCLEOTIDE SEQUENCE [LARGE SCALE GENOMIC DNA]</scope>
    <source>
        <strain evidence="4 5">HMF7605</strain>
    </source>
</reference>
<evidence type="ECO:0008006" key="6">
    <source>
        <dbReference type="Google" id="ProtNLM"/>
    </source>
</evidence>
<dbReference type="Pfam" id="PF19077">
    <property type="entry name" value="Big_13"/>
    <property type="match status" value="6"/>
</dbReference>
<protein>
    <recommendedName>
        <fullName evidence="6">Cadherin domain-containing protein</fullName>
    </recommendedName>
</protein>
<dbReference type="InterPro" id="IPR026341">
    <property type="entry name" value="T9SS_type_B"/>
</dbReference>
<feature type="domain" description="Bacterial Ig-like" evidence="2">
    <location>
        <begin position="1104"/>
        <end position="1184"/>
    </location>
</feature>
<dbReference type="EMBL" id="PYFT01000001">
    <property type="protein sequence ID" value="PSR55938.1"/>
    <property type="molecule type" value="Genomic_DNA"/>
</dbReference>
<dbReference type="Pfam" id="PF13585">
    <property type="entry name" value="CHU_C"/>
    <property type="match status" value="1"/>
</dbReference>
<feature type="domain" description="Bacterial Ig-like" evidence="2">
    <location>
        <begin position="914"/>
        <end position="994"/>
    </location>
</feature>
<dbReference type="OrthoDB" id="1097758at2"/>
<dbReference type="NCBIfam" id="NF033510">
    <property type="entry name" value="Ca_tandemer"/>
    <property type="match status" value="6"/>
</dbReference>
<organism evidence="4 5">
    <name type="scientific">Adhaeribacter arboris</name>
    <dbReference type="NCBI Taxonomy" id="2072846"/>
    <lineage>
        <taxon>Bacteria</taxon>
        <taxon>Pseudomonadati</taxon>
        <taxon>Bacteroidota</taxon>
        <taxon>Cytophagia</taxon>
        <taxon>Cytophagales</taxon>
        <taxon>Hymenobacteraceae</taxon>
        <taxon>Adhaeribacter</taxon>
    </lineage>
</organism>
<dbReference type="SUPFAM" id="SSF49313">
    <property type="entry name" value="Cadherin-like"/>
    <property type="match status" value="1"/>
</dbReference>
<evidence type="ECO:0000259" key="1">
    <source>
        <dbReference type="Pfam" id="PF07532"/>
    </source>
</evidence>
<dbReference type="InterPro" id="IPR044016">
    <property type="entry name" value="Big_13"/>
</dbReference>
<evidence type="ECO:0000259" key="3">
    <source>
        <dbReference type="Pfam" id="PF19081"/>
    </source>
</evidence>
<dbReference type="GO" id="GO:0016020">
    <property type="term" value="C:membrane"/>
    <property type="evidence" value="ECO:0007669"/>
    <property type="project" value="InterPro"/>
</dbReference>
<feature type="domain" description="Bacterial Ig-like" evidence="1">
    <location>
        <begin position="1393"/>
        <end position="1442"/>
    </location>
</feature>
<dbReference type="Proteomes" id="UP000240357">
    <property type="component" value="Unassembled WGS sequence"/>
</dbReference>
<dbReference type="InterPro" id="IPR015919">
    <property type="entry name" value="Cadherin-like_sf"/>
</dbReference>
<accession>A0A2T2YKA9</accession>
<dbReference type="InterPro" id="IPR044023">
    <property type="entry name" value="Ig_7"/>
</dbReference>
<evidence type="ECO:0000259" key="2">
    <source>
        <dbReference type="Pfam" id="PF19077"/>
    </source>
</evidence>
<sequence length="1655" mass="173769">MKYTEKYTKLFLITLILVQGSLLLGLPEKAQAQTILNNNKLRMGNGNENSVNASGNLQQPFYFNSVQNAWRQLTFSNYPLDNAFAVGGVKTNEWNLNGTIVQNPALSNQVISTSGYTSTGSNNGYGTITSRGNITVGSSLLEIENTYTLPQNSAYIEVKVKVKNLSASPIDNVRIWIGTRDDFVGGTDTPTKQKGNLVNGAFTQIPNATTRSAALKIFTSQEGILFYTNSTKGNTIMQGCCDFRNVINQNPLSSSTQLTNDGSYGFYVRLNDLAVGASDDFTWYYAAGELEDLNEIINEVAQVSGSISNITSTSAVFNATSSVAATGYWMVVPRNAAAPTAAQIKEGANYGATVVAARGSSAMQANVETTFNLTGLQAGTNYDFYFVTQDANSQFSDVFRAPFASHAIPTISSISGPTICQDVTSSALNFTVGDTETSLGSLTVSATSSNTELLPNTNITLGGSGANRTVTVTPIAGQYGTSNITVTVTDADGDQATTTFTATVNLNDTEPPVVTNVTYYQDEEAPSLSEQVRGSNLLWYEAATGGTGSSTAPTLATSSLGSQEYWVSQTVGGCPSERVRITVTIIPNNVIAGTESNKQAYFKQASIVDDQLTITGRDVTGARVYIQSGFRENADVLAVGTLPDGISSSYNAATGVLTFTGTATASQMQEILRSVTFSSTSSNTTERVIKFAVGNSESRTIESSRTLTYYKPATPSAPVLTGGTNGFINDATPTVTGTAEPNVQVTIYNGADSIASVTAGEDGRWTYTFTTDITEGEHNLSANATDLLGFTGDKSTALPIVVDTQKPGTPEMPVLTGGNQGNTNDNTPTVTGTTEASATVTIYTNGTMTATVTADEEGKWSYTYSAVLPDSNYEITVTATDEAGNISEGSPALEIIIDTSLPLTPGTPVLAGGNNGNTNDNTPTISGRAEAGSAVTIYLNGEAVATLTADETGAWTYTFTTALEDGSQDITVIATDAAGNASALSTALTIRVDTAEPATPTLPVLAGGNNGNTNDNTPTISGRAEAGSAVTIYLNGEAVATLTADETGAWTYTFTTALEDGSQDITVIATDAAGNASALSTALTIRVDTAEPATPTLPVLAGGNNGNTNDNTPTISGRAEANSRVTIFTNGTGGETVTVDADGNWSYTFEAGLTDGDYSFTVTATDSAANTSNASSALKITVDTQAPAAPGAPVLAEGNNGNTNDNTPTISGNTEASAEVTIYLNGESVATVTAGADGSWNYTFHTGLPDESYTIQVAAKDVAGNVSEQSGILAIQVDTVIPTGYAVAFNTARVDVTNIAAISMPISGAEVGTTLYYTITSNNGGTPVIESIKVENAQFDISTLDLTGLNDGTLTIALYLQDAAGNKGAEVTAQTIKIMRNIVAVREPAIISVPIRTEYARIPLPTKVEVTYATGTKEEISVNWSQGNYNGAVAGQYTLTGELVLSPLTTNLDNKTIQVVVEVQPNKAPTALAFDATTFRPEASANEVIGTFSTTDPDDTELVYTLVSGQGDVHNNLFQITGNQLFLKSNNGLSGMTQFTIRVRSTDPYNNTIERAFTLTKTQYATAVDQLKIVNAFSPDGDGINDTWMVPELKFYNKISIDVFDRSGVLLFHSTNPEKGWDGKDLRGQVLKGAFFYVIKVEDIQLTNKGVITIL</sequence>
<gene>
    <name evidence="4" type="ORF">AHMF7605_21745</name>
</gene>
<feature type="domain" description="Ig-like" evidence="3">
    <location>
        <begin position="512"/>
        <end position="587"/>
    </location>
</feature>
<dbReference type="NCBIfam" id="TIGR04131">
    <property type="entry name" value="Bac_Flav_CTERM"/>
    <property type="match status" value="1"/>
</dbReference>
<proteinExistence type="predicted"/>
<keyword evidence="5" id="KW-1185">Reference proteome</keyword>
<evidence type="ECO:0000313" key="5">
    <source>
        <dbReference type="Proteomes" id="UP000240357"/>
    </source>
</evidence>
<dbReference type="InterPro" id="IPR013783">
    <property type="entry name" value="Ig-like_fold"/>
</dbReference>
<dbReference type="GO" id="GO:0005509">
    <property type="term" value="F:calcium ion binding"/>
    <property type="evidence" value="ECO:0007669"/>
    <property type="project" value="InterPro"/>
</dbReference>
<feature type="domain" description="Bacterial Ig-like" evidence="2">
    <location>
        <begin position="1009"/>
        <end position="1089"/>
    </location>
</feature>
<feature type="domain" description="Bacterial Ig-like" evidence="2">
    <location>
        <begin position="724"/>
        <end position="804"/>
    </location>
</feature>
<comment type="caution">
    <text evidence="4">The sequence shown here is derived from an EMBL/GenBank/DDBJ whole genome shotgun (WGS) entry which is preliminary data.</text>
</comment>
<name>A0A2T2YKA9_9BACT</name>
<evidence type="ECO:0000313" key="4">
    <source>
        <dbReference type="EMBL" id="PSR55938.1"/>
    </source>
</evidence>